<dbReference type="Proteomes" id="UP000799779">
    <property type="component" value="Unassembled WGS sequence"/>
</dbReference>
<accession>A0A6A5WZ36</accession>
<name>A0A6A5WZ36_9PLEO</name>
<evidence type="ECO:0000313" key="2">
    <source>
        <dbReference type="Proteomes" id="UP000799779"/>
    </source>
</evidence>
<organism evidence="1 2">
    <name type="scientific">Amniculicola lignicola CBS 123094</name>
    <dbReference type="NCBI Taxonomy" id="1392246"/>
    <lineage>
        <taxon>Eukaryota</taxon>
        <taxon>Fungi</taxon>
        <taxon>Dikarya</taxon>
        <taxon>Ascomycota</taxon>
        <taxon>Pezizomycotina</taxon>
        <taxon>Dothideomycetes</taxon>
        <taxon>Pleosporomycetidae</taxon>
        <taxon>Pleosporales</taxon>
        <taxon>Amniculicolaceae</taxon>
        <taxon>Amniculicola</taxon>
    </lineage>
</organism>
<keyword evidence="2" id="KW-1185">Reference proteome</keyword>
<protein>
    <submittedName>
        <fullName evidence="1">Uncharacterized protein</fullName>
    </submittedName>
</protein>
<feature type="non-terminal residue" evidence="1">
    <location>
        <position position="1"/>
    </location>
</feature>
<proteinExistence type="predicted"/>
<sequence length="49" mass="6008">NIARYKDYKRKFILSNRDSIGFGYYRDFLNRWKITTLQSTINNYRNLLG</sequence>
<dbReference type="EMBL" id="ML977563">
    <property type="protein sequence ID" value="KAF2005441.1"/>
    <property type="molecule type" value="Genomic_DNA"/>
</dbReference>
<dbReference type="AlphaFoldDB" id="A0A6A5WZ36"/>
<gene>
    <name evidence="1" type="ORF">P154DRAFT_424699</name>
</gene>
<evidence type="ECO:0000313" key="1">
    <source>
        <dbReference type="EMBL" id="KAF2005441.1"/>
    </source>
</evidence>
<reference evidence="1" key="1">
    <citation type="journal article" date="2020" name="Stud. Mycol.">
        <title>101 Dothideomycetes genomes: a test case for predicting lifestyles and emergence of pathogens.</title>
        <authorList>
            <person name="Haridas S."/>
            <person name="Albert R."/>
            <person name="Binder M."/>
            <person name="Bloem J."/>
            <person name="Labutti K."/>
            <person name="Salamov A."/>
            <person name="Andreopoulos B."/>
            <person name="Baker S."/>
            <person name="Barry K."/>
            <person name="Bills G."/>
            <person name="Bluhm B."/>
            <person name="Cannon C."/>
            <person name="Castanera R."/>
            <person name="Culley D."/>
            <person name="Daum C."/>
            <person name="Ezra D."/>
            <person name="Gonzalez J."/>
            <person name="Henrissat B."/>
            <person name="Kuo A."/>
            <person name="Liang C."/>
            <person name="Lipzen A."/>
            <person name="Lutzoni F."/>
            <person name="Magnuson J."/>
            <person name="Mondo S."/>
            <person name="Nolan M."/>
            <person name="Ohm R."/>
            <person name="Pangilinan J."/>
            <person name="Park H.-J."/>
            <person name="Ramirez L."/>
            <person name="Alfaro M."/>
            <person name="Sun H."/>
            <person name="Tritt A."/>
            <person name="Yoshinaga Y."/>
            <person name="Zwiers L.-H."/>
            <person name="Turgeon B."/>
            <person name="Goodwin S."/>
            <person name="Spatafora J."/>
            <person name="Crous P."/>
            <person name="Grigoriev I."/>
        </authorList>
    </citation>
    <scope>NUCLEOTIDE SEQUENCE</scope>
    <source>
        <strain evidence="1">CBS 123094</strain>
    </source>
</reference>